<gene>
    <name evidence="2" type="ORF">Syun_017221</name>
</gene>
<proteinExistence type="predicted"/>
<dbReference type="GO" id="GO:0005524">
    <property type="term" value="F:ATP binding"/>
    <property type="evidence" value="ECO:0007669"/>
    <property type="project" value="InterPro"/>
</dbReference>
<dbReference type="AlphaFoldDB" id="A0AAP0P356"/>
<name>A0AAP0P356_9MAGN</name>
<dbReference type="GO" id="GO:0005507">
    <property type="term" value="F:copper ion binding"/>
    <property type="evidence" value="ECO:0007669"/>
    <property type="project" value="TreeGrafter"/>
</dbReference>
<organism evidence="2 3">
    <name type="scientific">Stephania yunnanensis</name>
    <dbReference type="NCBI Taxonomy" id="152371"/>
    <lineage>
        <taxon>Eukaryota</taxon>
        <taxon>Viridiplantae</taxon>
        <taxon>Streptophyta</taxon>
        <taxon>Embryophyta</taxon>
        <taxon>Tracheophyta</taxon>
        <taxon>Spermatophyta</taxon>
        <taxon>Magnoliopsida</taxon>
        <taxon>Ranunculales</taxon>
        <taxon>Menispermaceae</taxon>
        <taxon>Menispermoideae</taxon>
        <taxon>Cissampelideae</taxon>
        <taxon>Stephania</taxon>
    </lineage>
</organism>
<evidence type="ECO:0000313" key="3">
    <source>
        <dbReference type="Proteomes" id="UP001420932"/>
    </source>
</evidence>
<dbReference type="Gene3D" id="3.40.50.1000">
    <property type="entry name" value="HAD superfamily/HAD-like"/>
    <property type="match status" value="1"/>
</dbReference>
<dbReference type="GO" id="GO:0043682">
    <property type="term" value="F:P-type divalent copper transporter activity"/>
    <property type="evidence" value="ECO:0007669"/>
    <property type="project" value="TreeGrafter"/>
</dbReference>
<dbReference type="Proteomes" id="UP001420932">
    <property type="component" value="Unassembled WGS sequence"/>
</dbReference>
<evidence type="ECO:0000313" key="2">
    <source>
        <dbReference type="EMBL" id="KAK9128424.1"/>
    </source>
</evidence>
<dbReference type="InterPro" id="IPR036412">
    <property type="entry name" value="HAD-like_sf"/>
</dbReference>
<protein>
    <submittedName>
        <fullName evidence="2">Uncharacterized protein</fullName>
    </submittedName>
</protein>
<dbReference type="PANTHER" id="PTHR43520">
    <property type="entry name" value="ATP7, ISOFORM B"/>
    <property type="match status" value="1"/>
</dbReference>
<comment type="caution">
    <text evidence="2">The sequence shown here is derived from an EMBL/GenBank/DDBJ whole genome shotgun (WGS) entry which is preliminary data.</text>
</comment>
<dbReference type="EMBL" id="JBBNAF010000007">
    <property type="protein sequence ID" value="KAK9128424.1"/>
    <property type="molecule type" value="Genomic_DNA"/>
</dbReference>
<evidence type="ECO:0000256" key="1">
    <source>
        <dbReference type="ARBA" id="ARBA00022967"/>
    </source>
</evidence>
<dbReference type="SUPFAM" id="SSF56784">
    <property type="entry name" value="HAD-like"/>
    <property type="match status" value="1"/>
</dbReference>
<dbReference type="GO" id="GO:0055070">
    <property type="term" value="P:copper ion homeostasis"/>
    <property type="evidence" value="ECO:0007669"/>
    <property type="project" value="TreeGrafter"/>
</dbReference>
<dbReference type="InterPro" id="IPR023214">
    <property type="entry name" value="HAD_sf"/>
</dbReference>
<reference evidence="2 3" key="1">
    <citation type="submission" date="2024-01" db="EMBL/GenBank/DDBJ databases">
        <title>Genome assemblies of Stephania.</title>
        <authorList>
            <person name="Yang L."/>
        </authorList>
    </citation>
    <scope>NUCLEOTIDE SEQUENCE [LARGE SCALE GENOMIC DNA]</scope>
    <source>
        <strain evidence="2">YNDBR</strain>
        <tissue evidence="2">Leaf</tissue>
    </source>
</reference>
<keyword evidence="1" id="KW-1278">Translocase</keyword>
<sequence length="132" mass="14218">MVGDGINDAAALASTDVGVAMGGGVGAVSEVSCIVLMGNRLSQLLDALELSRLTMKTVKQNLWWAFAYNIVRYSAKDMKENKALADKEAKDEADYEIKKVIGAFSREEQMEVVYSSAPELVGLLSDLNVALD</sequence>
<dbReference type="GO" id="GO:0016020">
    <property type="term" value="C:membrane"/>
    <property type="evidence" value="ECO:0007669"/>
    <property type="project" value="InterPro"/>
</dbReference>
<dbReference type="PRINTS" id="PR00120">
    <property type="entry name" value="HATPASE"/>
</dbReference>
<dbReference type="PANTHER" id="PTHR43520:SF22">
    <property type="entry name" value="COPPER-TRANSPORTING ATPASE PAA1, CHLOROPLASTIC"/>
    <property type="match status" value="1"/>
</dbReference>
<keyword evidence="3" id="KW-1185">Reference proteome</keyword>
<accession>A0AAP0P356</accession>
<dbReference type="InterPro" id="IPR001757">
    <property type="entry name" value="P_typ_ATPase"/>
</dbReference>
<dbReference type="GO" id="GO:0016887">
    <property type="term" value="F:ATP hydrolysis activity"/>
    <property type="evidence" value="ECO:0007669"/>
    <property type="project" value="InterPro"/>
</dbReference>